<dbReference type="GO" id="GO:0004386">
    <property type="term" value="F:helicase activity"/>
    <property type="evidence" value="ECO:0007669"/>
    <property type="project" value="UniProtKB-KW"/>
</dbReference>
<evidence type="ECO:0000313" key="2">
    <source>
        <dbReference type="EMBL" id="KAG7166278.1"/>
    </source>
</evidence>
<feature type="domain" description="Tudor" evidence="1">
    <location>
        <begin position="93"/>
        <end position="155"/>
    </location>
</feature>
<dbReference type="InterPro" id="IPR050621">
    <property type="entry name" value="Tudor_domain_containing"/>
</dbReference>
<dbReference type="Proteomes" id="UP000747542">
    <property type="component" value="Unassembled WGS sequence"/>
</dbReference>
<dbReference type="SUPFAM" id="SSF63748">
    <property type="entry name" value="Tudor/PWWP/MBT"/>
    <property type="match status" value="1"/>
</dbReference>
<accession>A0A8J5K2H4</accession>
<evidence type="ECO:0000259" key="1">
    <source>
        <dbReference type="PROSITE" id="PS50304"/>
    </source>
</evidence>
<keyword evidence="2" id="KW-0378">Hydrolase</keyword>
<keyword evidence="3" id="KW-1185">Reference proteome</keyword>
<organism evidence="2 3">
    <name type="scientific">Homarus americanus</name>
    <name type="common">American lobster</name>
    <dbReference type="NCBI Taxonomy" id="6706"/>
    <lineage>
        <taxon>Eukaryota</taxon>
        <taxon>Metazoa</taxon>
        <taxon>Ecdysozoa</taxon>
        <taxon>Arthropoda</taxon>
        <taxon>Crustacea</taxon>
        <taxon>Multicrustacea</taxon>
        <taxon>Malacostraca</taxon>
        <taxon>Eumalacostraca</taxon>
        <taxon>Eucarida</taxon>
        <taxon>Decapoda</taxon>
        <taxon>Pleocyemata</taxon>
        <taxon>Astacidea</taxon>
        <taxon>Nephropoidea</taxon>
        <taxon>Nephropidae</taxon>
        <taxon>Homarus</taxon>
    </lineage>
</organism>
<comment type="caution">
    <text evidence="2">The sequence shown here is derived from an EMBL/GenBank/DDBJ whole genome shotgun (WGS) entry which is preliminary data.</text>
</comment>
<sequence length="596" mass="67018">PEESERKLKEALGYNVQSNSSLKLRKDPQQSTLFTAVRVTQPSVETAGHFWVVSNEMGETFKIKDETRDLTNIQSCINSAISNDEAPPLSLEGITPGHVCLAKYKDIDGLQSYYRARIEEVHCDSNVLVYFVDYGNTEFVDGEDLRALPVGLTDVNMKAMECMLAELKPAPKYGEAWGEEVTNWVQIQIENQYCLLEIYSIVHGVLRVKVLKKHEGKEISLSDELISKGYAVCADESYLSKQNRGLRAIYSSHLQDISTSNACTLTSAVSSLSLNCDSKSSVFEGKEEKIFLRPYSPLLLKFMPLTRPLNYSSVHVEMSSVNSTALDLEPQSPRSRLMVASFAGLNSCESMVILRNTTLMPPIPGLLSLCLLLFCPVAELRVNNECTRYTGALIGLGYDEENGRAIYPDEDIELEFDVNFTQNDLITINMVRYLMDAALQEKDEISSHMLISIRKKLRKLIISLLEEGRAYKDPEPHQQLYRWNMVPKEDVLPPIAVELADEAGGLVFPLHCGIVLRPENCPEKLRNKLSELKNLQARLAAEESTPYTEVNRTCPLCLVPLKSLLNLELHMASTAHMYEERRLEKSSSSMVQDDEV</sequence>
<reference evidence="2" key="1">
    <citation type="journal article" date="2021" name="Sci. Adv.">
        <title>The American lobster genome reveals insights on longevity, neural, and immune adaptations.</title>
        <authorList>
            <person name="Polinski J.M."/>
            <person name="Zimin A.V."/>
            <person name="Clark K.F."/>
            <person name="Kohn A.B."/>
            <person name="Sadowski N."/>
            <person name="Timp W."/>
            <person name="Ptitsyn A."/>
            <person name="Khanna P."/>
            <person name="Romanova D.Y."/>
            <person name="Williams P."/>
            <person name="Greenwood S.J."/>
            <person name="Moroz L.L."/>
            <person name="Walt D.R."/>
            <person name="Bodnar A.G."/>
        </authorList>
    </citation>
    <scope>NUCLEOTIDE SEQUENCE</scope>
    <source>
        <strain evidence="2">GMGI-L3</strain>
    </source>
</reference>
<dbReference type="Gene3D" id="2.40.50.90">
    <property type="match status" value="1"/>
</dbReference>
<dbReference type="Pfam" id="PF00567">
    <property type="entry name" value="TUDOR"/>
    <property type="match status" value="1"/>
</dbReference>
<keyword evidence="2" id="KW-0067">ATP-binding</keyword>
<dbReference type="InterPro" id="IPR002999">
    <property type="entry name" value="Tudor"/>
</dbReference>
<feature type="non-terminal residue" evidence="2">
    <location>
        <position position="1"/>
    </location>
</feature>
<evidence type="ECO:0000313" key="3">
    <source>
        <dbReference type="Proteomes" id="UP000747542"/>
    </source>
</evidence>
<dbReference type="EMBL" id="JAHLQT010022636">
    <property type="protein sequence ID" value="KAG7166278.1"/>
    <property type="molecule type" value="Genomic_DNA"/>
</dbReference>
<dbReference type="GO" id="GO:0005737">
    <property type="term" value="C:cytoplasm"/>
    <property type="evidence" value="ECO:0007669"/>
    <property type="project" value="UniProtKB-ARBA"/>
</dbReference>
<dbReference type="SMART" id="SM00333">
    <property type="entry name" value="TUDOR"/>
    <property type="match status" value="1"/>
</dbReference>
<dbReference type="Gene3D" id="2.30.30.140">
    <property type="match status" value="1"/>
</dbReference>
<gene>
    <name evidence="2" type="primary">Tdrd9-L3</name>
    <name evidence="2" type="ORF">Hamer_G011107</name>
</gene>
<dbReference type="CDD" id="cd20379">
    <property type="entry name" value="Tudor_dTUD-like"/>
    <property type="match status" value="1"/>
</dbReference>
<name>A0A8J5K2H4_HOMAM</name>
<dbReference type="InterPro" id="IPR035437">
    <property type="entry name" value="SNase_OB-fold_sf"/>
</dbReference>
<proteinExistence type="predicted"/>
<protein>
    <submittedName>
        <fullName evidence="2">ATP-dependent RNA helicase TDRD9-like 3</fullName>
    </submittedName>
</protein>
<dbReference type="AlphaFoldDB" id="A0A8J5K2H4"/>
<keyword evidence="2" id="KW-0547">Nucleotide-binding</keyword>
<dbReference type="PANTHER" id="PTHR22948">
    <property type="entry name" value="TUDOR DOMAIN CONTAINING PROTEIN"/>
    <property type="match status" value="1"/>
</dbReference>
<dbReference type="PROSITE" id="PS50304">
    <property type="entry name" value="TUDOR"/>
    <property type="match status" value="1"/>
</dbReference>
<keyword evidence="2" id="KW-0347">Helicase</keyword>